<comment type="similarity">
    <text evidence="12">Belongs to the cytochrome b561 family.</text>
</comment>
<keyword evidence="6 13" id="KW-0812">Transmembrane</keyword>
<evidence type="ECO:0000259" key="14">
    <source>
        <dbReference type="Pfam" id="PF01292"/>
    </source>
</evidence>
<evidence type="ECO:0000256" key="3">
    <source>
        <dbReference type="ARBA" id="ARBA00022448"/>
    </source>
</evidence>
<dbReference type="GO" id="GO:0046872">
    <property type="term" value="F:metal ion binding"/>
    <property type="evidence" value="ECO:0007669"/>
    <property type="project" value="UniProtKB-KW"/>
</dbReference>
<evidence type="ECO:0000256" key="8">
    <source>
        <dbReference type="ARBA" id="ARBA00022982"/>
    </source>
</evidence>
<dbReference type="InterPro" id="IPR011577">
    <property type="entry name" value="Cyt_b561_bac/Ni-Hgenase"/>
</dbReference>
<evidence type="ECO:0000256" key="10">
    <source>
        <dbReference type="ARBA" id="ARBA00023004"/>
    </source>
</evidence>
<feature type="transmembrane region" description="Helical" evidence="13">
    <location>
        <begin position="34"/>
        <end position="51"/>
    </location>
</feature>
<feature type="domain" description="Cytochrome b561 bacterial/Ni-hydrogenase" evidence="14">
    <location>
        <begin position="1"/>
        <end position="97"/>
    </location>
</feature>
<keyword evidence="7" id="KW-0479">Metal-binding</keyword>
<evidence type="ECO:0000256" key="6">
    <source>
        <dbReference type="ARBA" id="ARBA00022692"/>
    </source>
</evidence>
<gene>
    <name evidence="15" type="ORF">BTN82_17140</name>
</gene>
<dbReference type="AlphaFoldDB" id="A0A1Q8ENV9"/>
<dbReference type="Pfam" id="PF01292">
    <property type="entry name" value="Ni_hydr_CYTB"/>
    <property type="match status" value="1"/>
</dbReference>
<evidence type="ECO:0000256" key="13">
    <source>
        <dbReference type="SAM" id="Phobius"/>
    </source>
</evidence>
<dbReference type="SUPFAM" id="SSF81342">
    <property type="entry name" value="Transmembrane di-heme cytochromes"/>
    <property type="match status" value="1"/>
</dbReference>
<keyword evidence="8" id="KW-0249">Electron transport</keyword>
<name>A0A1Q8ENV9_9PSED</name>
<dbReference type="OrthoDB" id="9793784at2"/>
<dbReference type="PANTHER" id="PTHR30529:SF1">
    <property type="entry name" value="CYTOCHROME B561 HOMOLOG 2"/>
    <property type="match status" value="1"/>
</dbReference>
<proteinExistence type="inferred from homology"/>
<sequence length="116" mass="13024">MALIWLGSFALGMVAVYARQQLNDEHQLTFLHKALASSILLIIPLRLYWRLTHPTPRQPETMPALARAVAHYAHWTLYAAALLALPVSGWFWSSVAGKPIRVLGLFQLPPERSRGV</sequence>
<keyword evidence="10" id="KW-0408">Iron</keyword>
<feature type="transmembrane region" description="Helical" evidence="13">
    <location>
        <begin position="72"/>
        <end position="92"/>
    </location>
</feature>
<keyword evidence="9 13" id="KW-1133">Transmembrane helix</keyword>
<evidence type="ECO:0000313" key="16">
    <source>
        <dbReference type="Proteomes" id="UP000185578"/>
    </source>
</evidence>
<evidence type="ECO:0000256" key="2">
    <source>
        <dbReference type="ARBA" id="ARBA00004651"/>
    </source>
</evidence>
<protein>
    <recommendedName>
        <fullName evidence="14">Cytochrome b561 bacterial/Ni-hydrogenase domain-containing protein</fullName>
    </recommendedName>
</protein>
<accession>A0A1Q8ENV9</accession>
<dbReference type="GO" id="GO:0009055">
    <property type="term" value="F:electron transfer activity"/>
    <property type="evidence" value="ECO:0007669"/>
    <property type="project" value="InterPro"/>
</dbReference>
<dbReference type="GO" id="GO:0020037">
    <property type="term" value="F:heme binding"/>
    <property type="evidence" value="ECO:0007669"/>
    <property type="project" value="TreeGrafter"/>
</dbReference>
<dbReference type="PANTHER" id="PTHR30529">
    <property type="entry name" value="CYTOCHROME B561"/>
    <property type="match status" value="1"/>
</dbReference>
<comment type="caution">
    <text evidence="15">The sequence shown here is derived from an EMBL/GenBank/DDBJ whole genome shotgun (WGS) entry which is preliminary data.</text>
</comment>
<dbReference type="Proteomes" id="UP000185578">
    <property type="component" value="Unassembled WGS sequence"/>
</dbReference>
<keyword evidence="4" id="KW-1003">Cell membrane</keyword>
<comment type="cofactor">
    <cofactor evidence="1">
        <name>heme b</name>
        <dbReference type="ChEBI" id="CHEBI:60344"/>
    </cofactor>
</comment>
<dbReference type="GO" id="GO:0022904">
    <property type="term" value="P:respiratory electron transport chain"/>
    <property type="evidence" value="ECO:0007669"/>
    <property type="project" value="InterPro"/>
</dbReference>
<evidence type="ECO:0000256" key="12">
    <source>
        <dbReference type="ARBA" id="ARBA00037975"/>
    </source>
</evidence>
<evidence type="ECO:0000256" key="1">
    <source>
        <dbReference type="ARBA" id="ARBA00001970"/>
    </source>
</evidence>
<comment type="subcellular location">
    <subcellularLocation>
        <location evidence="2">Cell membrane</location>
        <topology evidence="2">Multi-pass membrane protein</topology>
    </subcellularLocation>
</comment>
<keyword evidence="11 13" id="KW-0472">Membrane</keyword>
<dbReference type="GO" id="GO:0005886">
    <property type="term" value="C:plasma membrane"/>
    <property type="evidence" value="ECO:0007669"/>
    <property type="project" value="UniProtKB-SubCell"/>
</dbReference>
<evidence type="ECO:0000256" key="11">
    <source>
        <dbReference type="ARBA" id="ARBA00023136"/>
    </source>
</evidence>
<keyword evidence="5" id="KW-0349">Heme</keyword>
<keyword evidence="3" id="KW-0813">Transport</keyword>
<evidence type="ECO:0000256" key="7">
    <source>
        <dbReference type="ARBA" id="ARBA00022723"/>
    </source>
</evidence>
<dbReference type="InterPro" id="IPR016174">
    <property type="entry name" value="Di-haem_cyt_TM"/>
</dbReference>
<evidence type="ECO:0000313" key="15">
    <source>
        <dbReference type="EMBL" id="OLF53480.1"/>
    </source>
</evidence>
<evidence type="ECO:0000256" key="9">
    <source>
        <dbReference type="ARBA" id="ARBA00022989"/>
    </source>
</evidence>
<dbReference type="InterPro" id="IPR052168">
    <property type="entry name" value="Cytochrome_b561_oxidase"/>
</dbReference>
<dbReference type="EMBL" id="MSCT01000014">
    <property type="protein sequence ID" value="OLF53480.1"/>
    <property type="molecule type" value="Genomic_DNA"/>
</dbReference>
<organism evidence="15 16">
    <name type="scientific">Pseudomonas chlororaphis</name>
    <dbReference type="NCBI Taxonomy" id="587753"/>
    <lineage>
        <taxon>Bacteria</taxon>
        <taxon>Pseudomonadati</taxon>
        <taxon>Pseudomonadota</taxon>
        <taxon>Gammaproteobacteria</taxon>
        <taxon>Pseudomonadales</taxon>
        <taxon>Pseudomonadaceae</taxon>
        <taxon>Pseudomonas</taxon>
    </lineage>
</organism>
<evidence type="ECO:0000256" key="5">
    <source>
        <dbReference type="ARBA" id="ARBA00022617"/>
    </source>
</evidence>
<reference evidence="15 16" key="1">
    <citation type="submission" date="2016-12" db="EMBL/GenBank/DDBJ databases">
        <authorList>
            <person name="Song W.-J."/>
            <person name="Kurnit D.M."/>
        </authorList>
    </citation>
    <scope>NUCLEOTIDE SEQUENCE [LARGE SCALE GENOMIC DNA]</scope>
    <source>
        <strain evidence="15 16">PCL1601</strain>
    </source>
</reference>
<evidence type="ECO:0000256" key="4">
    <source>
        <dbReference type="ARBA" id="ARBA00022475"/>
    </source>
</evidence>